<reference evidence="2" key="1">
    <citation type="journal article" date="2014" name="Science">
        <title>Ancient hybridizations among the ancestral genomes of bread wheat.</title>
        <authorList>
            <consortium name="International Wheat Genome Sequencing Consortium,"/>
            <person name="Marcussen T."/>
            <person name="Sandve S.R."/>
            <person name="Heier L."/>
            <person name="Spannagl M."/>
            <person name="Pfeifer M."/>
            <person name="Jakobsen K.S."/>
            <person name="Wulff B.B."/>
            <person name="Steuernagel B."/>
            <person name="Mayer K.F."/>
            <person name="Olsen O.A."/>
        </authorList>
    </citation>
    <scope>NUCLEOTIDE SEQUENCE [LARGE SCALE GENOMIC DNA]</scope>
    <source>
        <strain evidence="2">cv. AL8/78</strain>
    </source>
</reference>
<reference evidence="1" key="4">
    <citation type="submission" date="2019-03" db="UniProtKB">
        <authorList>
            <consortium name="EnsemblPlants"/>
        </authorList>
    </citation>
    <scope>IDENTIFICATION</scope>
</reference>
<accession>A0A453FUT3</accession>
<dbReference type="AlphaFoldDB" id="A0A453FUT3"/>
<organism evidence="1 2">
    <name type="scientific">Aegilops tauschii subsp. strangulata</name>
    <name type="common">Goatgrass</name>
    <dbReference type="NCBI Taxonomy" id="200361"/>
    <lineage>
        <taxon>Eukaryota</taxon>
        <taxon>Viridiplantae</taxon>
        <taxon>Streptophyta</taxon>
        <taxon>Embryophyta</taxon>
        <taxon>Tracheophyta</taxon>
        <taxon>Spermatophyta</taxon>
        <taxon>Magnoliopsida</taxon>
        <taxon>Liliopsida</taxon>
        <taxon>Poales</taxon>
        <taxon>Poaceae</taxon>
        <taxon>BOP clade</taxon>
        <taxon>Pooideae</taxon>
        <taxon>Triticodae</taxon>
        <taxon>Triticeae</taxon>
        <taxon>Triticinae</taxon>
        <taxon>Aegilops</taxon>
    </lineage>
</organism>
<dbReference type="Pfam" id="PF14299">
    <property type="entry name" value="PP2"/>
    <property type="match status" value="1"/>
</dbReference>
<dbReference type="InterPro" id="IPR025886">
    <property type="entry name" value="PP2-like"/>
</dbReference>
<keyword evidence="2" id="KW-1185">Reference proteome</keyword>
<dbReference type="Proteomes" id="UP000015105">
    <property type="component" value="Chromosome 3D"/>
</dbReference>
<dbReference type="EnsemblPlants" id="AET3Gv20790600.1">
    <property type="protein sequence ID" value="AET3Gv20790600.1"/>
    <property type="gene ID" value="AET3Gv20790600"/>
</dbReference>
<proteinExistence type="predicted"/>
<dbReference type="STRING" id="200361.A0A453FUT3"/>
<reference evidence="1" key="3">
    <citation type="journal article" date="2017" name="Nature">
        <title>Genome sequence of the progenitor of the wheat D genome Aegilops tauschii.</title>
        <authorList>
            <person name="Luo M.C."/>
            <person name="Gu Y.Q."/>
            <person name="Puiu D."/>
            <person name="Wang H."/>
            <person name="Twardziok S.O."/>
            <person name="Deal K.R."/>
            <person name="Huo N."/>
            <person name="Zhu T."/>
            <person name="Wang L."/>
            <person name="Wang Y."/>
            <person name="McGuire P.E."/>
            <person name="Liu S."/>
            <person name="Long H."/>
            <person name="Ramasamy R.K."/>
            <person name="Rodriguez J.C."/>
            <person name="Van S.L."/>
            <person name="Yuan L."/>
            <person name="Wang Z."/>
            <person name="Xia Z."/>
            <person name="Xiao L."/>
            <person name="Anderson O.D."/>
            <person name="Ouyang S."/>
            <person name="Liang Y."/>
            <person name="Zimin A.V."/>
            <person name="Pertea G."/>
            <person name="Qi P."/>
            <person name="Bennetzen J.L."/>
            <person name="Dai X."/>
            <person name="Dawson M.W."/>
            <person name="Muller H.G."/>
            <person name="Kugler K."/>
            <person name="Rivarola-Duarte L."/>
            <person name="Spannagl M."/>
            <person name="Mayer K.F.X."/>
            <person name="Lu F.H."/>
            <person name="Bevan M.W."/>
            <person name="Leroy P."/>
            <person name="Li P."/>
            <person name="You F.M."/>
            <person name="Sun Q."/>
            <person name="Liu Z."/>
            <person name="Lyons E."/>
            <person name="Wicker T."/>
            <person name="Salzberg S.L."/>
            <person name="Devos K.M."/>
            <person name="Dvorak J."/>
        </authorList>
    </citation>
    <scope>NUCLEOTIDE SEQUENCE [LARGE SCALE GENOMIC DNA]</scope>
    <source>
        <strain evidence="1">cv. AL8/78</strain>
    </source>
</reference>
<protein>
    <submittedName>
        <fullName evidence="1">Uncharacterized protein</fullName>
    </submittedName>
</protein>
<evidence type="ECO:0000313" key="2">
    <source>
        <dbReference type="Proteomes" id="UP000015105"/>
    </source>
</evidence>
<dbReference type="PANTHER" id="PTHR32278">
    <property type="entry name" value="F-BOX DOMAIN-CONTAINING PROTEIN"/>
    <property type="match status" value="1"/>
</dbReference>
<dbReference type="Gramene" id="AET3Gv20790600.1">
    <property type="protein sequence ID" value="AET3Gv20790600.1"/>
    <property type="gene ID" value="AET3Gv20790600"/>
</dbReference>
<sequence>KLTPLSFIPSPLWSCPPRLAVLLLPPSCPPPLSPPSSVAPAASSFPPPLCSEGARATTPSYDTVWECNPDASSAQLCDSRRQNPAAAAEIHVRPQSVWLDRETGTKCYMLSARNLFIVWGDTPQYWTWIPL</sequence>
<evidence type="ECO:0000313" key="1">
    <source>
        <dbReference type="EnsemblPlants" id="AET3Gv20790600.1"/>
    </source>
</evidence>
<dbReference type="PANTHER" id="PTHR32278:SF111">
    <property type="entry name" value="F-BOX PROTEIN PP2-B12-RELATED"/>
    <property type="match status" value="1"/>
</dbReference>
<reference evidence="1" key="5">
    <citation type="journal article" date="2021" name="G3 (Bethesda)">
        <title>Aegilops tauschii genome assembly Aet v5.0 features greater sequence contiguity and improved annotation.</title>
        <authorList>
            <person name="Wang L."/>
            <person name="Zhu T."/>
            <person name="Rodriguez J.C."/>
            <person name="Deal K.R."/>
            <person name="Dubcovsky J."/>
            <person name="McGuire P.E."/>
            <person name="Lux T."/>
            <person name="Spannagl M."/>
            <person name="Mayer K.F.X."/>
            <person name="Baldrich P."/>
            <person name="Meyers B.C."/>
            <person name="Huo N."/>
            <person name="Gu Y.Q."/>
            <person name="Zhou H."/>
            <person name="Devos K.M."/>
            <person name="Bennetzen J.L."/>
            <person name="Unver T."/>
            <person name="Budak H."/>
            <person name="Gulick P.J."/>
            <person name="Galiba G."/>
            <person name="Kalapos B."/>
            <person name="Nelson D.R."/>
            <person name="Li P."/>
            <person name="You F.M."/>
            <person name="Luo M.C."/>
            <person name="Dvorak J."/>
        </authorList>
    </citation>
    <scope>NUCLEOTIDE SEQUENCE [LARGE SCALE GENOMIC DNA]</scope>
    <source>
        <strain evidence="1">cv. AL8/78</strain>
    </source>
</reference>
<name>A0A453FUT3_AEGTS</name>
<reference evidence="2" key="2">
    <citation type="journal article" date="2017" name="Nat. Plants">
        <title>The Aegilops tauschii genome reveals multiple impacts of transposons.</title>
        <authorList>
            <person name="Zhao G."/>
            <person name="Zou C."/>
            <person name="Li K."/>
            <person name="Wang K."/>
            <person name="Li T."/>
            <person name="Gao L."/>
            <person name="Zhang X."/>
            <person name="Wang H."/>
            <person name="Yang Z."/>
            <person name="Liu X."/>
            <person name="Jiang W."/>
            <person name="Mao L."/>
            <person name="Kong X."/>
            <person name="Jiao Y."/>
            <person name="Jia J."/>
        </authorList>
    </citation>
    <scope>NUCLEOTIDE SEQUENCE [LARGE SCALE GENOMIC DNA]</scope>
    <source>
        <strain evidence="2">cv. AL8/78</strain>
    </source>
</reference>